<evidence type="ECO:0000313" key="2">
    <source>
        <dbReference type="Proteomes" id="UP001198495"/>
    </source>
</evidence>
<accession>A0ABS8FTC1</accession>
<keyword evidence="2" id="KW-1185">Reference proteome</keyword>
<comment type="caution">
    <text evidence="1">The sequence shown here is derived from an EMBL/GenBank/DDBJ whole genome shotgun (WGS) entry which is preliminary data.</text>
</comment>
<gene>
    <name evidence="1" type="ORF">LKD28_13225</name>
</gene>
<dbReference type="EMBL" id="JAJEQT010000013">
    <property type="protein sequence ID" value="MCC2219969.1"/>
    <property type="molecule type" value="Genomic_DNA"/>
</dbReference>
<proteinExistence type="predicted"/>
<organism evidence="1 2">
    <name type="scientific">Coprococcus hominis</name>
    <name type="common">ex Arizal et al. 2022</name>
    <dbReference type="NCBI Taxonomy" id="2881262"/>
    <lineage>
        <taxon>Bacteria</taxon>
        <taxon>Bacillati</taxon>
        <taxon>Bacillota</taxon>
        <taxon>Clostridia</taxon>
        <taxon>Lachnospirales</taxon>
        <taxon>Lachnospiraceae</taxon>
        <taxon>Coprococcus</taxon>
    </lineage>
</organism>
<reference evidence="1 2" key="1">
    <citation type="submission" date="2021-10" db="EMBL/GenBank/DDBJ databases">
        <title>Anaerobic single-cell dispensing facilitates the cultivation of human gut bacteria.</title>
        <authorList>
            <person name="Afrizal A."/>
        </authorList>
    </citation>
    <scope>NUCLEOTIDE SEQUENCE [LARGE SCALE GENOMIC DNA]</scope>
    <source>
        <strain evidence="1 2">CLA-AA-H212</strain>
    </source>
</reference>
<protein>
    <submittedName>
        <fullName evidence="1">Uncharacterized protein</fullName>
    </submittedName>
</protein>
<evidence type="ECO:0000313" key="1">
    <source>
        <dbReference type="EMBL" id="MCC2219969.1"/>
    </source>
</evidence>
<sequence length="95" mass="10724">MAIVVNYSVIDTEIKRLNAMLDDTYVHIAAGRLGTEISYSQSDYVNILMDEVYILKDIQNIVHGIIEDSVKMLNIAKKIYQDGDIQISDMLSEGK</sequence>
<dbReference type="Proteomes" id="UP001198495">
    <property type="component" value="Unassembled WGS sequence"/>
</dbReference>
<name>A0ABS8FTC1_9FIRM</name>
<dbReference type="RefSeq" id="WP_227573626.1">
    <property type="nucleotide sequence ID" value="NZ_JAJEQT010000013.1"/>
</dbReference>